<gene>
    <name evidence="1" type="ORF">QFC20_001605</name>
</gene>
<evidence type="ECO:0000313" key="2">
    <source>
        <dbReference type="Proteomes" id="UP001230649"/>
    </source>
</evidence>
<organism evidence="1 2">
    <name type="scientific">Naganishia adeliensis</name>
    <dbReference type="NCBI Taxonomy" id="92952"/>
    <lineage>
        <taxon>Eukaryota</taxon>
        <taxon>Fungi</taxon>
        <taxon>Dikarya</taxon>
        <taxon>Basidiomycota</taxon>
        <taxon>Agaricomycotina</taxon>
        <taxon>Tremellomycetes</taxon>
        <taxon>Filobasidiales</taxon>
        <taxon>Filobasidiaceae</taxon>
        <taxon>Naganishia</taxon>
    </lineage>
</organism>
<sequence>MANLEVDTSSATRPALSRSPSTKGAFFGKNANGRGYDADEENNWAGALTLLDSRLDLLERQLRVSSRKVKQAATELIPKGLRTPRTPGAQTPLPIEGEDADDAETREKWRSRYKKDVEKEVERIRIKLAGKVNDLSSSWHTAQIVRTRDKVSPFTCQREFGATKEKHIITFFSVTSLFVHMYPPLVMIIVKHFYKGREERYPAVMKTSEFTWANMILFSVVPYVIWQGLYWKFVIHDRREKIESGQRQTSFRYMLNDKHGPIGKALQGIPPAYREASFMGGQLVYSIICMLPAATFLIYSPKACFVFLILVWSQAVWNGASFYVEVFGRKFERELEKLRKEINTASSTPNSANAPSTAPSQASSPSFKGTADVTEQDSSAGPSTGNSQQTQLNTLANAGLKPALGLSNSPLTLGPTDMSEAAGKEGRSGQVEQLDLDGSARTSLDVGESRKDR</sequence>
<comment type="caution">
    <text evidence="1">The sequence shown here is derived from an EMBL/GenBank/DDBJ whole genome shotgun (WGS) entry which is preliminary data.</text>
</comment>
<evidence type="ECO:0000313" key="1">
    <source>
        <dbReference type="EMBL" id="KAJ9114091.1"/>
    </source>
</evidence>
<keyword evidence="2" id="KW-1185">Reference proteome</keyword>
<protein>
    <submittedName>
        <fullName evidence="1">Uncharacterized protein</fullName>
    </submittedName>
</protein>
<proteinExistence type="predicted"/>
<dbReference type="EMBL" id="JASBWS010000010">
    <property type="protein sequence ID" value="KAJ9114091.1"/>
    <property type="molecule type" value="Genomic_DNA"/>
</dbReference>
<accession>A0ACC2WSK7</accession>
<reference evidence="1" key="1">
    <citation type="submission" date="2023-04" db="EMBL/GenBank/DDBJ databases">
        <title>Draft Genome sequencing of Naganishia species isolated from polar environments using Oxford Nanopore Technology.</title>
        <authorList>
            <person name="Leo P."/>
            <person name="Venkateswaran K."/>
        </authorList>
    </citation>
    <scope>NUCLEOTIDE SEQUENCE</scope>
    <source>
        <strain evidence="1">MNA-CCFEE 5262</strain>
    </source>
</reference>
<name>A0ACC2WSK7_9TREE</name>
<dbReference type="Proteomes" id="UP001230649">
    <property type="component" value="Unassembled WGS sequence"/>
</dbReference>